<dbReference type="Proteomes" id="UP000688137">
    <property type="component" value="Unassembled WGS sequence"/>
</dbReference>
<gene>
    <name evidence="1" type="ORF">PPRIM_AZ9-3.1.T0710037</name>
</gene>
<dbReference type="EMBL" id="CAJJDM010000074">
    <property type="protein sequence ID" value="CAD8083870.1"/>
    <property type="molecule type" value="Genomic_DNA"/>
</dbReference>
<reference evidence="1" key="1">
    <citation type="submission" date="2021-01" db="EMBL/GenBank/DDBJ databases">
        <authorList>
            <consortium name="Genoscope - CEA"/>
            <person name="William W."/>
        </authorList>
    </citation>
    <scope>NUCLEOTIDE SEQUENCE</scope>
</reference>
<dbReference type="AlphaFoldDB" id="A0A8S1MUK3"/>
<comment type="caution">
    <text evidence="1">The sequence shown here is derived from an EMBL/GenBank/DDBJ whole genome shotgun (WGS) entry which is preliminary data.</text>
</comment>
<sequence length="42" mass="5233">MIQLRYFNKLLRNKKKKLRQKLLRSKIQSILKRKNNNLIHQS</sequence>
<evidence type="ECO:0000313" key="1">
    <source>
        <dbReference type="EMBL" id="CAD8083870.1"/>
    </source>
</evidence>
<proteinExistence type="predicted"/>
<organism evidence="1 2">
    <name type="scientific">Paramecium primaurelia</name>
    <dbReference type="NCBI Taxonomy" id="5886"/>
    <lineage>
        <taxon>Eukaryota</taxon>
        <taxon>Sar</taxon>
        <taxon>Alveolata</taxon>
        <taxon>Ciliophora</taxon>
        <taxon>Intramacronucleata</taxon>
        <taxon>Oligohymenophorea</taxon>
        <taxon>Peniculida</taxon>
        <taxon>Parameciidae</taxon>
        <taxon>Paramecium</taxon>
    </lineage>
</organism>
<accession>A0A8S1MUK3</accession>
<evidence type="ECO:0000313" key="2">
    <source>
        <dbReference type="Proteomes" id="UP000688137"/>
    </source>
</evidence>
<name>A0A8S1MUK3_PARPR</name>
<keyword evidence="2" id="KW-1185">Reference proteome</keyword>
<protein>
    <submittedName>
        <fullName evidence="1">Uncharacterized protein</fullName>
    </submittedName>
</protein>